<dbReference type="RefSeq" id="WP_160417624.1">
    <property type="nucleotide sequence ID" value="NZ_WTKP01000002.1"/>
</dbReference>
<feature type="chain" id="PRO_5030936939" evidence="2">
    <location>
        <begin position="24"/>
        <end position="63"/>
    </location>
</feature>
<gene>
    <name evidence="3" type="ORF">GPM19_04335</name>
</gene>
<feature type="signal peptide" evidence="2">
    <location>
        <begin position="1"/>
        <end position="23"/>
    </location>
</feature>
<dbReference type="AlphaFoldDB" id="A0A7X3GYW4"/>
<accession>A0A7X3GYW4</accession>
<comment type="caution">
    <text evidence="3">The sequence shown here is derived from an EMBL/GenBank/DDBJ whole genome shotgun (WGS) entry which is preliminary data.</text>
</comment>
<protein>
    <submittedName>
        <fullName evidence="3">Uncharacterized protein</fullName>
    </submittedName>
</protein>
<evidence type="ECO:0000313" key="3">
    <source>
        <dbReference type="EMBL" id="MWJ27440.1"/>
    </source>
</evidence>
<reference evidence="3 4" key="1">
    <citation type="submission" date="2019-12" db="EMBL/GenBank/DDBJ databases">
        <title>Halomonas rutogse sp. nov. isolated from two lakes on Tibetan Plateau.</title>
        <authorList>
            <person name="Gao P."/>
        </authorList>
    </citation>
    <scope>NUCLEOTIDE SEQUENCE [LARGE SCALE GENOMIC DNA]</scope>
    <source>
        <strain evidence="3 4">ZH2S</strain>
    </source>
</reference>
<sequence>MSKILHKLILILLVSILTAGLTACQDEPGPAEKAGQQFDEAMQETGDSIEELGQDMRDAAEKD</sequence>
<evidence type="ECO:0000256" key="2">
    <source>
        <dbReference type="SAM" id="SignalP"/>
    </source>
</evidence>
<evidence type="ECO:0000256" key="1">
    <source>
        <dbReference type="SAM" id="MobiDB-lite"/>
    </source>
</evidence>
<dbReference type="PROSITE" id="PS51257">
    <property type="entry name" value="PROKAR_LIPOPROTEIN"/>
    <property type="match status" value="1"/>
</dbReference>
<proteinExistence type="predicted"/>
<dbReference type="EMBL" id="WTKP01000002">
    <property type="protein sequence ID" value="MWJ27440.1"/>
    <property type="molecule type" value="Genomic_DNA"/>
</dbReference>
<evidence type="ECO:0000313" key="4">
    <source>
        <dbReference type="Proteomes" id="UP000437638"/>
    </source>
</evidence>
<feature type="region of interest" description="Disordered" evidence="1">
    <location>
        <begin position="41"/>
        <end position="63"/>
    </location>
</feature>
<organism evidence="3 4">
    <name type="scientific">Vreelandella zhuhanensis</name>
    <dbReference type="NCBI Taxonomy" id="2684210"/>
    <lineage>
        <taxon>Bacteria</taxon>
        <taxon>Pseudomonadati</taxon>
        <taxon>Pseudomonadota</taxon>
        <taxon>Gammaproteobacteria</taxon>
        <taxon>Oceanospirillales</taxon>
        <taxon>Halomonadaceae</taxon>
        <taxon>Vreelandella</taxon>
    </lineage>
</organism>
<keyword evidence="2" id="KW-0732">Signal</keyword>
<name>A0A7X3GYW4_9GAMM</name>
<dbReference type="Proteomes" id="UP000437638">
    <property type="component" value="Unassembled WGS sequence"/>
</dbReference>
<feature type="compositionally biased region" description="Basic and acidic residues" evidence="1">
    <location>
        <begin position="54"/>
        <end position="63"/>
    </location>
</feature>
<keyword evidence="4" id="KW-1185">Reference proteome</keyword>